<organism evidence="1 2">
    <name type="scientific">Rhododendron griersonianum</name>
    <dbReference type="NCBI Taxonomy" id="479676"/>
    <lineage>
        <taxon>Eukaryota</taxon>
        <taxon>Viridiplantae</taxon>
        <taxon>Streptophyta</taxon>
        <taxon>Embryophyta</taxon>
        <taxon>Tracheophyta</taxon>
        <taxon>Spermatophyta</taxon>
        <taxon>Magnoliopsida</taxon>
        <taxon>eudicotyledons</taxon>
        <taxon>Gunneridae</taxon>
        <taxon>Pentapetalae</taxon>
        <taxon>asterids</taxon>
        <taxon>Ericales</taxon>
        <taxon>Ericaceae</taxon>
        <taxon>Ericoideae</taxon>
        <taxon>Rhodoreae</taxon>
        <taxon>Rhododendron</taxon>
    </lineage>
</organism>
<dbReference type="AlphaFoldDB" id="A0AAV6I580"/>
<name>A0AAV6I580_9ERIC</name>
<accession>A0AAV6I580</accession>
<protein>
    <submittedName>
        <fullName evidence="1">Uncharacterized protein</fullName>
    </submittedName>
</protein>
<sequence length="101" mass="11376">MDFWGDAWIPSLPGFKIFSTKSPSSTIEKVSDAIDTRRGTWDKQKLAGEVSQEELEAILNIPLPVRDREDQLEDQCTKDNLNMPHSPSMTVQLLLSFPGQT</sequence>
<gene>
    <name evidence="1" type="ORF">RHGRI_034195</name>
</gene>
<comment type="caution">
    <text evidence="1">The sequence shown here is derived from an EMBL/GenBank/DDBJ whole genome shotgun (WGS) entry which is preliminary data.</text>
</comment>
<keyword evidence="2" id="KW-1185">Reference proteome</keyword>
<dbReference type="EMBL" id="JACTNZ010000012">
    <property type="protein sequence ID" value="KAG5521884.1"/>
    <property type="molecule type" value="Genomic_DNA"/>
</dbReference>
<evidence type="ECO:0000313" key="2">
    <source>
        <dbReference type="Proteomes" id="UP000823749"/>
    </source>
</evidence>
<evidence type="ECO:0000313" key="1">
    <source>
        <dbReference type="EMBL" id="KAG5521884.1"/>
    </source>
</evidence>
<dbReference type="Proteomes" id="UP000823749">
    <property type="component" value="Chromosome 12"/>
</dbReference>
<reference evidence="1" key="1">
    <citation type="submission" date="2020-08" db="EMBL/GenBank/DDBJ databases">
        <title>Plant Genome Project.</title>
        <authorList>
            <person name="Zhang R.-G."/>
        </authorList>
    </citation>
    <scope>NUCLEOTIDE SEQUENCE</scope>
    <source>
        <strain evidence="1">WSP0</strain>
        <tissue evidence="1">Leaf</tissue>
    </source>
</reference>
<proteinExistence type="predicted"/>